<reference evidence="8" key="1">
    <citation type="submission" date="2021-04" db="EMBL/GenBank/DDBJ databases">
        <authorList>
            <person name="Postec A."/>
        </authorList>
    </citation>
    <scope>NUCLEOTIDE SEQUENCE</scope>
    <source>
        <strain evidence="8">F1F22</strain>
    </source>
</reference>
<dbReference type="SUPFAM" id="SSF64153">
    <property type="entry name" value="YjeF N-terminal domain-like"/>
    <property type="match status" value="1"/>
</dbReference>
<comment type="cofactor">
    <cofactor evidence="6">
        <name>Mg(2+)</name>
        <dbReference type="ChEBI" id="CHEBI:18420"/>
    </cofactor>
</comment>
<evidence type="ECO:0000313" key="8">
    <source>
        <dbReference type="EMBL" id="URA11064.1"/>
    </source>
</evidence>
<evidence type="ECO:0000256" key="5">
    <source>
        <dbReference type="ARBA" id="ARBA00023239"/>
    </source>
</evidence>
<dbReference type="GO" id="GO:0005524">
    <property type="term" value="F:ATP binding"/>
    <property type="evidence" value="ECO:0007669"/>
    <property type="project" value="UniProtKB-KW"/>
</dbReference>
<feature type="binding site" evidence="6">
    <location>
        <position position="442"/>
    </location>
    <ligand>
        <name>AMP</name>
        <dbReference type="ChEBI" id="CHEBI:456215"/>
    </ligand>
</feature>
<feature type="binding site" evidence="6">
    <location>
        <position position="443"/>
    </location>
    <ligand>
        <name>(6S)-NADPHX</name>
        <dbReference type="ChEBI" id="CHEBI:64076"/>
    </ligand>
</feature>
<dbReference type="InterPro" id="IPR029056">
    <property type="entry name" value="Ribokinase-like"/>
</dbReference>
<dbReference type="Proteomes" id="UP001056539">
    <property type="component" value="Chromosome"/>
</dbReference>
<dbReference type="PROSITE" id="PS51383">
    <property type="entry name" value="YJEF_C_3"/>
    <property type="match status" value="1"/>
</dbReference>
<gene>
    <name evidence="6" type="primary">nnrD</name>
    <name evidence="8" type="ORF">KDW03_04480</name>
</gene>
<comment type="function">
    <text evidence="6">Catalyzes the dehydration of the S-form of NAD(P)HX at the expense of ADP, which is converted to AMP. Together with NAD(P)HX epimerase, which catalyzes the epimerization of the S- and R-forms, the enzyme allows the repair of both epimers of NAD(P)HX, a damaged form of NAD(P)H that is a result of enzymatic or heat-dependent hydration.</text>
</comment>
<keyword evidence="2 6" id="KW-0067">ATP-binding</keyword>
<feature type="domain" description="YjeF C-terminal" evidence="7">
    <location>
        <begin position="220"/>
        <end position="502"/>
    </location>
</feature>
<evidence type="ECO:0000259" key="7">
    <source>
        <dbReference type="PROSITE" id="PS51383"/>
    </source>
</evidence>
<dbReference type="GO" id="GO:0110051">
    <property type="term" value="P:metabolite repair"/>
    <property type="evidence" value="ECO:0007669"/>
    <property type="project" value="TreeGrafter"/>
</dbReference>
<dbReference type="PANTHER" id="PTHR12592">
    <property type="entry name" value="ATP-DEPENDENT (S)-NAD(P)H-HYDRATE DEHYDRATASE FAMILY MEMBER"/>
    <property type="match status" value="1"/>
</dbReference>
<dbReference type="AlphaFoldDB" id="A0AAX3BGC1"/>
<feature type="binding site" evidence="6">
    <location>
        <position position="255"/>
    </location>
    <ligand>
        <name>(6S)-NADPHX</name>
        <dbReference type="ChEBI" id="CHEBI:64076"/>
    </ligand>
</feature>
<dbReference type="GO" id="GO:0046496">
    <property type="term" value="P:nicotinamide nucleotide metabolic process"/>
    <property type="evidence" value="ECO:0007669"/>
    <property type="project" value="UniProtKB-UniRule"/>
</dbReference>
<keyword evidence="3 6" id="KW-0521">NADP</keyword>
<name>A0AAX3BGC1_9SPIR</name>
<keyword evidence="5 6" id="KW-0456">Lyase</keyword>
<dbReference type="InterPro" id="IPR036652">
    <property type="entry name" value="YjeF_N_dom_sf"/>
</dbReference>
<dbReference type="NCBIfam" id="TIGR00196">
    <property type="entry name" value="yjeF_cterm"/>
    <property type="match status" value="1"/>
</dbReference>
<keyword evidence="4 6" id="KW-0520">NAD</keyword>
<evidence type="ECO:0000256" key="4">
    <source>
        <dbReference type="ARBA" id="ARBA00023027"/>
    </source>
</evidence>
<keyword evidence="1 6" id="KW-0547">Nucleotide-binding</keyword>
<dbReference type="EC" id="4.2.1.136" evidence="6"/>
<keyword evidence="9" id="KW-1185">Reference proteome</keyword>
<dbReference type="Pfam" id="PF01256">
    <property type="entry name" value="Carb_kinase"/>
    <property type="match status" value="1"/>
</dbReference>
<dbReference type="InterPro" id="IPR000631">
    <property type="entry name" value="CARKD"/>
</dbReference>
<reference evidence="8" key="2">
    <citation type="submission" date="2022-06" db="EMBL/GenBank/DDBJ databases">
        <title>Thermospira aquatica gen. nov., sp. nov.</title>
        <authorList>
            <person name="Ben Ali Gam Z."/>
            <person name="Labat M."/>
        </authorList>
    </citation>
    <scope>NUCLEOTIDE SEQUENCE</scope>
    <source>
        <strain evidence="8">F1F22</strain>
    </source>
</reference>
<dbReference type="KEGG" id="taqu:KDW03_04480"/>
<evidence type="ECO:0000256" key="6">
    <source>
        <dbReference type="HAMAP-Rule" id="MF_01965"/>
    </source>
</evidence>
<accession>A0AAX3BGC1</accession>
<evidence type="ECO:0000256" key="3">
    <source>
        <dbReference type="ARBA" id="ARBA00022857"/>
    </source>
</evidence>
<dbReference type="GO" id="GO:0052856">
    <property type="term" value="F:NAD(P)HX epimerase activity"/>
    <property type="evidence" value="ECO:0007669"/>
    <property type="project" value="TreeGrafter"/>
</dbReference>
<comment type="catalytic activity">
    <reaction evidence="6">
        <text>(6S)-NADPHX + ADP = AMP + phosphate + NADPH + H(+)</text>
        <dbReference type="Rhea" id="RHEA:32235"/>
        <dbReference type="ChEBI" id="CHEBI:15378"/>
        <dbReference type="ChEBI" id="CHEBI:43474"/>
        <dbReference type="ChEBI" id="CHEBI:57783"/>
        <dbReference type="ChEBI" id="CHEBI:64076"/>
        <dbReference type="ChEBI" id="CHEBI:456215"/>
        <dbReference type="ChEBI" id="CHEBI:456216"/>
        <dbReference type="EC" id="4.2.1.136"/>
    </reaction>
</comment>
<dbReference type="Gene3D" id="3.40.1190.20">
    <property type="match status" value="1"/>
</dbReference>
<proteinExistence type="inferred from homology"/>
<sequence length="513" mass="57415">MWICSFEEKIRREKQLWEKGVTTPFFRAEEKGGSIAREILSVSSSKGKIVLWCTPDLWNMSALVCARLLNAAGKEIVLGVFPNNGDIPREWRSSLRLLRKQGIKDIFFLDKASLRKRFVEACKGAEMLVGFFVGGWNKRKEYTSLLEWALRCFPLLIGIEVPLGYPESVIPTHEVWSLDFFVEDILDLPYRPWVEKRKLLSSFLLSSFYEEACAHSFVSTPSEVAFLVKQRPLEGHKGSFGRLLVIGGSEVYPGAMILAGRAALQSGCGLVTVSSDTRLAIDEPQLTYLPFTQDRALSILEAYLQRLSTSAILVGNGWGDDPSHGELLRFLLTQPYVKRLIIDADGLNLLARSPLLWDTLKKQQQQQPKEIILTPHVGEMVRLLRISSDDFRQKRKMYTLQLAQELQAVIVQKDATTLIVTPDGEVWYSLYGNTALSKGGSGDILAGLIGGLVASGYTTKDAALVGCFLLGRAAELWTQTYPPESATPSGILSFIAEAWKELYERKKLVQNLF</sequence>
<dbReference type="CDD" id="cd01171">
    <property type="entry name" value="YXKO-related"/>
    <property type="match status" value="1"/>
</dbReference>
<evidence type="ECO:0000313" key="9">
    <source>
        <dbReference type="Proteomes" id="UP001056539"/>
    </source>
</evidence>
<protein>
    <recommendedName>
        <fullName evidence="6">ADP-dependent (S)-NAD(P)H-hydrate dehydratase</fullName>
        <ecNumber evidence="6">4.2.1.136</ecNumber>
    </recommendedName>
    <alternativeName>
        <fullName evidence="6">ADP-dependent NAD(P)HX dehydratase</fullName>
    </alternativeName>
</protein>
<feature type="binding site" evidence="6">
    <location>
        <position position="317"/>
    </location>
    <ligand>
        <name>(6S)-NADPHX</name>
        <dbReference type="ChEBI" id="CHEBI:64076"/>
    </ligand>
</feature>
<dbReference type="HAMAP" id="MF_01965">
    <property type="entry name" value="NADHX_dehydratase"/>
    <property type="match status" value="1"/>
</dbReference>
<dbReference type="SUPFAM" id="SSF53613">
    <property type="entry name" value="Ribokinase-like"/>
    <property type="match status" value="1"/>
</dbReference>
<feature type="binding site" evidence="6">
    <location>
        <position position="376"/>
    </location>
    <ligand>
        <name>(6S)-NADPHX</name>
        <dbReference type="ChEBI" id="CHEBI:64076"/>
    </ligand>
</feature>
<comment type="similarity">
    <text evidence="6">Belongs to the NnrD/CARKD family.</text>
</comment>
<dbReference type="EMBL" id="CP073355">
    <property type="protein sequence ID" value="URA11064.1"/>
    <property type="molecule type" value="Genomic_DNA"/>
</dbReference>
<comment type="subunit">
    <text evidence="6">Homotetramer.</text>
</comment>
<evidence type="ECO:0000256" key="1">
    <source>
        <dbReference type="ARBA" id="ARBA00022741"/>
    </source>
</evidence>
<dbReference type="GO" id="GO:0052855">
    <property type="term" value="F:ADP-dependent NAD(P)H-hydrate dehydratase activity"/>
    <property type="evidence" value="ECO:0007669"/>
    <property type="project" value="UniProtKB-UniRule"/>
</dbReference>
<feature type="binding site" evidence="6">
    <location>
        <begin position="413"/>
        <end position="417"/>
    </location>
    <ligand>
        <name>AMP</name>
        <dbReference type="ChEBI" id="CHEBI:456215"/>
    </ligand>
</feature>
<dbReference type="PANTHER" id="PTHR12592:SF0">
    <property type="entry name" value="ATP-DEPENDENT (S)-NAD(P)H-HYDRATE DEHYDRATASE"/>
    <property type="match status" value="1"/>
</dbReference>
<comment type="catalytic activity">
    <reaction evidence="6">
        <text>(6S)-NADHX + ADP = AMP + phosphate + NADH + H(+)</text>
        <dbReference type="Rhea" id="RHEA:32223"/>
        <dbReference type="ChEBI" id="CHEBI:15378"/>
        <dbReference type="ChEBI" id="CHEBI:43474"/>
        <dbReference type="ChEBI" id="CHEBI:57945"/>
        <dbReference type="ChEBI" id="CHEBI:64074"/>
        <dbReference type="ChEBI" id="CHEBI:456215"/>
        <dbReference type="ChEBI" id="CHEBI:456216"/>
        <dbReference type="EC" id="4.2.1.136"/>
    </reaction>
</comment>
<organism evidence="8 9">
    <name type="scientific">Thermospira aquatica</name>
    <dbReference type="NCBI Taxonomy" id="2828656"/>
    <lineage>
        <taxon>Bacteria</taxon>
        <taxon>Pseudomonadati</taxon>
        <taxon>Spirochaetota</taxon>
        <taxon>Spirochaetia</taxon>
        <taxon>Brevinematales</taxon>
        <taxon>Thermospiraceae</taxon>
        <taxon>Thermospira</taxon>
    </lineage>
</organism>
<dbReference type="RefSeq" id="WP_271436198.1">
    <property type="nucleotide sequence ID" value="NZ_CP073355.1"/>
</dbReference>
<evidence type="ECO:0000256" key="2">
    <source>
        <dbReference type="ARBA" id="ARBA00022840"/>
    </source>
</evidence>